<reference evidence="10" key="1">
    <citation type="submission" date="2020-04" db="EMBL/GenBank/DDBJ databases">
        <authorList>
            <person name="Alioto T."/>
            <person name="Alioto T."/>
            <person name="Gomez Garrido J."/>
        </authorList>
    </citation>
    <scope>NUCLEOTIDE SEQUENCE</scope>
    <source>
        <strain evidence="10">A484AB</strain>
    </source>
</reference>
<keyword evidence="7" id="KW-1015">Disulfide bond</keyword>
<dbReference type="Gene3D" id="3.30.2460.20">
    <property type="match status" value="1"/>
</dbReference>
<dbReference type="SMART" id="SM00097">
    <property type="entry name" value="WNT1"/>
    <property type="match status" value="1"/>
</dbReference>
<evidence type="ECO:0000256" key="1">
    <source>
        <dbReference type="ARBA" id="ARBA00004498"/>
    </source>
</evidence>
<dbReference type="GO" id="GO:0005109">
    <property type="term" value="F:frizzled binding"/>
    <property type="evidence" value="ECO:0007669"/>
    <property type="project" value="TreeGrafter"/>
</dbReference>
<dbReference type="Proteomes" id="UP001152795">
    <property type="component" value="Unassembled WGS sequence"/>
</dbReference>
<dbReference type="InterPro" id="IPR043158">
    <property type="entry name" value="Wnt_C"/>
</dbReference>
<evidence type="ECO:0000256" key="7">
    <source>
        <dbReference type="ARBA" id="ARBA00023157"/>
    </source>
</evidence>
<name>A0A6S7J9Z3_PARCT</name>
<keyword evidence="6 9" id="KW-0879">Wnt signaling pathway</keyword>
<dbReference type="AlphaFoldDB" id="A0A6S7J9Z3"/>
<dbReference type="EMBL" id="CACRXK020006396">
    <property type="protein sequence ID" value="CAB4009278.1"/>
    <property type="molecule type" value="Genomic_DNA"/>
</dbReference>
<gene>
    <name evidence="10" type="ORF">PACLA_8A078347</name>
</gene>
<keyword evidence="5" id="KW-0272">Extracellular matrix</keyword>
<protein>
    <recommendedName>
        <fullName evidence="9">Protein Wnt</fullName>
    </recommendedName>
</protein>
<evidence type="ECO:0000313" key="11">
    <source>
        <dbReference type="Proteomes" id="UP001152795"/>
    </source>
</evidence>
<keyword evidence="3 9" id="KW-0217">Developmental protein</keyword>
<dbReference type="Pfam" id="PF00110">
    <property type="entry name" value="wnt"/>
    <property type="match status" value="1"/>
</dbReference>
<keyword evidence="4" id="KW-0964">Secreted</keyword>
<proteinExistence type="inferred from homology"/>
<evidence type="ECO:0000256" key="4">
    <source>
        <dbReference type="ARBA" id="ARBA00022525"/>
    </source>
</evidence>
<sequence>MLNLTMEMAKKIIFVGGILLALQACGTGGSLLWTKFASVGLNQVPVEVNTTVCAHITGFVSEQRRICESKPLVVPSIRKGVLLAMEECKKQLSKERWDCSTMTEATALKGLLAIPSKETAFVYALTSAAVVHAVTKSCTAGDLPDCACKKSKNKYYGKIKARCDENIQYGILFSQLFVDAPDQDKQARLKFRRSGQNLVNLHNSRAGRQAVLTSIKTRCRCYGVSHGCAVRSCWKVLAKFEEIGHLLKKSYENSVEVMFAKRKRKLKRKANRKIRLEQSELVYMKRSPNYCRSNPRIGISGTSGRVCQRDSEDSMNSCALLCCGHGYNTQIAREKKLCNCRFHWCCRVECDTCEDVYDRYTCK</sequence>
<dbReference type="GO" id="GO:0030182">
    <property type="term" value="P:neuron differentiation"/>
    <property type="evidence" value="ECO:0007669"/>
    <property type="project" value="TreeGrafter"/>
</dbReference>
<comment type="function">
    <text evidence="9">Ligand for members of the frizzled family of seven transmembrane receptors.</text>
</comment>
<dbReference type="InterPro" id="IPR005817">
    <property type="entry name" value="Wnt"/>
</dbReference>
<dbReference type="GO" id="GO:0045165">
    <property type="term" value="P:cell fate commitment"/>
    <property type="evidence" value="ECO:0007669"/>
    <property type="project" value="TreeGrafter"/>
</dbReference>
<dbReference type="OrthoDB" id="5945655at2759"/>
<keyword evidence="8" id="KW-0449">Lipoprotein</keyword>
<evidence type="ECO:0000256" key="5">
    <source>
        <dbReference type="ARBA" id="ARBA00022530"/>
    </source>
</evidence>
<accession>A0A6S7J9Z3</accession>
<dbReference type="PANTHER" id="PTHR12027">
    <property type="entry name" value="WNT RELATED"/>
    <property type="match status" value="1"/>
</dbReference>
<organism evidence="10 11">
    <name type="scientific">Paramuricea clavata</name>
    <name type="common">Red gorgonian</name>
    <name type="synonym">Violescent sea-whip</name>
    <dbReference type="NCBI Taxonomy" id="317549"/>
    <lineage>
        <taxon>Eukaryota</taxon>
        <taxon>Metazoa</taxon>
        <taxon>Cnidaria</taxon>
        <taxon>Anthozoa</taxon>
        <taxon>Octocorallia</taxon>
        <taxon>Malacalcyonacea</taxon>
        <taxon>Plexauridae</taxon>
        <taxon>Paramuricea</taxon>
    </lineage>
</organism>
<evidence type="ECO:0000256" key="9">
    <source>
        <dbReference type="RuleBase" id="RU003500"/>
    </source>
</evidence>
<comment type="subcellular location">
    <subcellularLocation>
        <location evidence="1 9">Secreted</location>
        <location evidence="1 9">Extracellular space</location>
        <location evidence="1 9">Extracellular matrix</location>
    </subcellularLocation>
</comment>
<evidence type="ECO:0000256" key="2">
    <source>
        <dbReference type="ARBA" id="ARBA00005683"/>
    </source>
</evidence>
<comment type="similarity">
    <text evidence="2 9">Belongs to the Wnt family.</text>
</comment>
<evidence type="ECO:0000256" key="8">
    <source>
        <dbReference type="ARBA" id="ARBA00023288"/>
    </source>
</evidence>
<evidence type="ECO:0000256" key="3">
    <source>
        <dbReference type="ARBA" id="ARBA00022473"/>
    </source>
</evidence>
<dbReference type="GO" id="GO:0060070">
    <property type="term" value="P:canonical Wnt signaling pathway"/>
    <property type="evidence" value="ECO:0007669"/>
    <property type="project" value="TreeGrafter"/>
</dbReference>
<comment type="caution">
    <text evidence="10">The sequence shown here is derived from an EMBL/GenBank/DDBJ whole genome shotgun (WGS) entry which is preliminary data.</text>
</comment>
<dbReference type="PRINTS" id="PR01349">
    <property type="entry name" value="WNTPROTEIN"/>
</dbReference>
<evidence type="ECO:0000313" key="10">
    <source>
        <dbReference type="EMBL" id="CAB4009278.1"/>
    </source>
</evidence>
<dbReference type="PANTHER" id="PTHR12027:SF70">
    <property type="entry name" value="PROTEIN WNT-16"/>
    <property type="match status" value="1"/>
</dbReference>
<dbReference type="GO" id="GO:0005615">
    <property type="term" value="C:extracellular space"/>
    <property type="evidence" value="ECO:0007669"/>
    <property type="project" value="TreeGrafter"/>
</dbReference>
<dbReference type="FunFam" id="3.30.2460.20:FF:000001">
    <property type="entry name" value="Wnt homolog"/>
    <property type="match status" value="1"/>
</dbReference>
<dbReference type="GO" id="GO:0005125">
    <property type="term" value="F:cytokine activity"/>
    <property type="evidence" value="ECO:0007669"/>
    <property type="project" value="TreeGrafter"/>
</dbReference>
<evidence type="ECO:0000256" key="6">
    <source>
        <dbReference type="ARBA" id="ARBA00022687"/>
    </source>
</evidence>
<keyword evidence="11" id="KW-1185">Reference proteome</keyword>